<keyword evidence="3" id="KW-1185">Reference proteome</keyword>
<dbReference type="PANTHER" id="PTHR33710">
    <property type="entry name" value="BNAC02G09200D PROTEIN"/>
    <property type="match status" value="1"/>
</dbReference>
<dbReference type="AlphaFoldDB" id="A0A9Q1JYT0"/>
<dbReference type="PANTHER" id="PTHR33710:SF86">
    <property type="entry name" value="VIRAL MOVEMENT PROTEIN"/>
    <property type="match status" value="1"/>
</dbReference>
<sequence>MENDLVEDWKRISLVEAEDKVVNFEPNQEGDVKSQVSLCLVGKLNTKNSFNHEALKQIMRNIWGPSQGLVITDLNQNLFAFQFFSLGNKDFVLEEGPSAIDGHILLLKELDANVQPSKIDFNVGRLWVTIYGLPMGMRNLKGLMLELRGAPTGFKIKYVKLPDFCYAYSFSGHKFTWWNCQEDDDSVEETLDQFCASSKGSAMFPEAKVTYLDDDFSDHLSILLRVFESHHHQKKARRRCFENLWALDTRCESIFRGAWQHGTEANPIHRCMESCDATWRI</sequence>
<dbReference type="EMBL" id="JAKOGI010000527">
    <property type="protein sequence ID" value="KAJ8433610.1"/>
    <property type="molecule type" value="Genomic_DNA"/>
</dbReference>
<protein>
    <recommendedName>
        <fullName evidence="1">DUF4283 domain-containing protein</fullName>
    </recommendedName>
</protein>
<organism evidence="2 3">
    <name type="scientific">Carnegiea gigantea</name>
    <dbReference type="NCBI Taxonomy" id="171969"/>
    <lineage>
        <taxon>Eukaryota</taxon>
        <taxon>Viridiplantae</taxon>
        <taxon>Streptophyta</taxon>
        <taxon>Embryophyta</taxon>
        <taxon>Tracheophyta</taxon>
        <taxon>Spermatophyta</taxon>
        <taxon>Magnoliopsida</taxon>
        <taxon>eudicotyledons</taxon>
        <taxon>Gunneridae</taxon>
        <taxon>Pentapetalae</taxon>
        <taxon>Caryophyllales</taxon>
        <taxon>Cactineae</taxon>
        <taxon>Cactaceae</taxon>
        <taxon>Cactoideae</taxon>
        <taxon>Echinocereeae</taxon>
        <taxon>Carnegiea</taxon>
    </lineage>
</organism>
<evidence type="ECO:0000313" key="2">
    <source>
        <dbReference type="EMBL" id="KAJ8433610.1"/>
    </source>
</evidence>
<evidence type="ECO:0000259" key="1">
    <source>
        <dbReference type="Pfam" id="PF14111"/>
    </source>
</evidence>
<dbReference type="OrthoDB" id="1750606at2759"/>
<accession>A0A9Q1JYT0</accession>
<dbReference type="Proteomes" id="UP001153076">
    <property type="component" value="Unassembled WGS sequence"/>
</dbReference>
<reference evidence="2" key="1">
    <citation type="submission" date="2022-04" db="EMBL/GenBank/DDBJ databases">
        <title>Carnegiea gigantea Genome sequencing and assembly v2.</title>
        <authorList>
            <person name="Copetti D."/>
            <person name="Sanderson M.J."/>
            <person name="Burquez A."/>
            <person name="Wojciechowski M.F."/>
        </authorList>
    </citation>
    <scope>NUCLEOTIDE SEQUENCE</scope>
    <source>
        <strain evidence="2">SGP5-SGP5p</strain>
        <tissue evidence="2">Aerial part</tissue>
    </source>
</reference>
<gene>
    <name evidence="2" type="ORF">Cgig2_023549</name>
</gene>
<comment type="caution">
    <text evidence="2">The sequence shown here is derived from an EMBL/GenBank/DDBJ whole genome shotgun (WGS) entry which is preliminary data.</text>
</comment>
<proteinExistence type="predicted"/>
<name>A0A9Q1JYT0_9CARY</name>
<dbReference type="InterPro" id="IPR025558">
    <property type="entry name" value="DUF4283"/>
</dbReference>
<dbReference type="Pfam" id="PF14111">
    <property type="entry name" value="DUF4283"/>
    <property type="match status" value="1"/>
</dbReference>
<feature type="domain" description="DUF4283" evidence="1">
    <location>
        <begin position="34"/>
        <end position="117"/>
    </location>
</feature>
<evidence type="ECO:0000313" key="3">
    <source>
        <dbReference type="Proteomes" id="UP001153076"/>
    </source>
</evidence>